<sequence>MFSKKELKIINTTLIIIYLLSVGPTFIFGFTKSNDFTSTFFLIANIILVCLFIIIAIRIAKINFRLKTQYYLLGFITLISIIELAYPGLTLNERISNYFAIGNIILSLLTTKISKKLV</sequence>
<dbReference type="Proteomes" id="UP000289808">
    <property type="component" value="Unassembled WGS sequence"/>
</dbReference>
<evidence type="ECO:0000313" key="3">
    <source>
        <dbReference type="Proteomes" id="UP000289808"/>
    </source>
</evidence>
<gene>
    <name evidence="2" type="ORF">ERD32_04825</name>
</gene>
<reference evidence="2 3" key="1">
    <citation type="submission" date="2019-01" db="EMBL/GenBank/DDBJ databases">
        <title>The genome sequence of Lactobacillus crispatus L49.</title>
        <authorList>
            <person name="Zhong J."/>
            <person name="Zhang J."/>
        </authorList>
    </citation>
    <scope>NUCLEOTIDE SEQUENCE [LARGE SCALE GENOMIC DNA]</scope>
    <source>
        <strain evidence="2 3">L49</strain>
    </source>
</reference>
<feature type="transmembrane region" description="Helical" evidence="1">
    <location>
        <begin position="12"/>
        <end position="30"/>
    </location>
</feature>
<protein>
    <submittedName>
        <fullName evidence="2">Uncharacterized protein</fullName>
    </submittedName>
</protein>
<dbReference type="EMBL" id="SCLX01000020">
    <property type="protein sequence ID" value="RXF57967.1"/>
    <property type="molecule type" value="Genomic_DNA"/>
</dbReference>
<organism evidence="2 3">
    <name type="scientific">Lactobacillus crispatus</name>
    <dbReference type="NCBI Taxonomy" id="47770"/>
    <lineage>
        <taxon>Bacteria</taxon>
        <taxon>Bacillati</taxon>
        <taxon>Bacillota</taxon>
        <taxon>Bacilli</taxon>
        <taxon>Lactobacillales</taxon>
        <taxon>Lactobacillaceae</taxon>
        <taxon>Lactobacillus</taxon>
    </lineage>
</organism>
<keyword evidence="1" id="KW-1133">Transmembrane helix</keyword>
<evidence type="ECO:0000256" key="1">
    <source>
        <dbReference type="SAM" id="Phobius"/>
    </source>
</evidence>
<keyword evidence="1" id="KW-0812">Transmembrane</keyword>
<evidence type="ECO:0000313" key="2">
    <source>
        <dbReference type="EMBL" id="RXF57967.1"/>
    </source>
</evidence>
<proteinExistence type="predicted"/>
<feature type="transmembrane region" description="Helical" evidence="1">
    <location>
        <begin position="70"/>
        <end position="89"/>
    </location>
</feature>
<comment type="caution">
    <text evidence="2">The sequence shown here is derived from an EMBL/GenBank/DDBJ whole genome shotgun (WGS) entry which is preliminary data.</text>
</comment>
<dbReference type="AlphaFoldDB" id="A0A135Z8Y2"/>
<feature type="transmembrane region" description="Helical" evidence="1">
    <location>
        <begin position="36"/>
        <end position="58"/>
    </location>
</feature>
<accession>A0A135Z8Y2</accession>
<name>A0A135Z8Y2_9LACO</name>
<keyword evidence="1" id="KW-0472">Membrane</keyword>